<dbReference type="PROSITE" id="PS51186">
    <property type="entry name" value="GNAT"/>
    <property type="match status" value="1"/>
</dbReference>
<dbReference type="Proteomes" id="UP000320762">
    <property type="component" value="Unassembled WGS sequence"/>
</dbReference>
<dbReference type="CDD" id="cd04301">
    <property type="entry name" value="NAT_SF"/>
    <property type="match status" value="1"/>
</dbReference>
<dbReference type="Pfam" id="PF00583">
    <property type="entry name" value="Acetyltransf_1"/>
    <property type="match status" value="1"/>
</dbReference>
<dbReference type="AlphaFoldDB" id="A0A550CBC2"/>
<proteinExistence type="predicted"/>
<keyword evidence="3" id="KW-1185">Reference proteome</keyword>
<protein>
    <recommendedName>
        <fullName evidence="1">N-acetyltransferase domain-containing protein</fullName>
    </recommendedName>
</protein>
<dbReference type="OrthoDB" id="410198at2759"/>
<reference evidence="2 3" key="1">
    <citation type="journal article" date="2019" name="New Phytol.">
        <title>Comparative genomics reveals unique wood-decay strategies and fruiting body development in the Schizophyllaceae.</title>
        <authorList>
            <person name="Almasi E."/>
            <person name="Sahu N."/>
            <person name="Krizsan K."/>
            <person name="Balint B."/>
            <person name="Kovacs G.M."/>
            <person name="Kiss B."/>
            <person name="Cseklye J."/>
            <person name="Drula E."/>
            <person name="Henrissat B."/>
            <person name="Nagy I."/>
            <person name="Chovatia M."/>
            <person name="Adam C."/>
            <person name="LaButti K."/>
            <person name="Lipzen A."/>
            <person name="Riley R."/>
            <person name="Grigoriev I.V."/>
            <person name="Nagy L.G."/>
        </authorList>
    </citation>
    <scope>NUCLEOTIDE SEQUENCE [LARGE SCALE GENOMIC DNA]</scope>
    <source>
        <strain evidence="2 3">NL-1724</strain>
    </source>
</reference>
<sequence length="186" mass="20535">MDNSLPADIRPAAPDSARAEETDFGIREISVEETLALRHSVLWPDLPLSAVRLPDDDSGRHFGAFSSGSPTPIAVISIFSEPLPIDKPDATASKAVRFRKFACRQDLQGRGIGTALLRRIFWVAAAEMGAQAVWCDARTSSLPWYQRRGMCPFGDRFFKGPVEYVRMSIMADDALAEGTREYATRS</sequence>
<evidence type="ECO:0000313" key="3">
    <source>
        <dbReference type="Proteomes" id="UP000320762"/>
    </source>
</evidence>
<organism evidence="2 3">
    <name type="scientific">Schizophyllum amplum</name>
    <dbReference type="NCBI Taxonomy" id="97359"/>
    <lineage>
        <taxon>Eukaryota</taxon>
        <taxon>Fungi</taxon>
        <taxon>Dikarya</taxon>
        <taxon>Basidiomycota</taxon>
        <taxon>Agaricomycotina</taxon>
        <taxon>Agaricomycetes</taxon>
        <taxon>Agaricomycetidae</taxon>
        <taxon>Agaricales</taxon>
        <taxon>Schizophyllaceae</taxon>
        <taxon>Schizophyllum</taxon>
    </lineage>
</organism>
<dbReference type="EMBL" id="VDMD01000014">
    <property type="protein sequence ID" value="TRM62110.1"/>
    <property type="molecule type" value="Genomic_DNA"/>
</dbReference>
<name>A0A550CBC2_9AGAR</name>
<evidence type="ECO:0000259" key="1">
    <source>
        <dbReference type="PROSITE" id="PS51186"/>
    </source>
</evidence>
<dbReference type="InterPro" id="IPR000182">
    <property type="entry name" value="GNAT_dom"/>
</dbReference>
<dbReference type="InterPro" id="IPR016181">
    <property type="entry name" value="Acyl_CoA_acyltransferase"/>
</dbReference>
<feature type="domain" description="N-acetyltransferase" evidence="1">
    <location>
        <begin position="7"/>
        <end position="172"/>
    </location>
</feature>
<dbReference type="GO" id="GO:0016747">
    <property type="term" value="F:acyltransferase activity, transferring groups other than amino-acyl groups"/>
    <property type="evidence" value="ECO:0007669"/>
    <property type="project" value="InterPro"/>
</dbReference>
<dbReference type="Gene3D" id="3.40.630.30">
    <property type="match status" value="1"/>
</dbReference>
<accession>A0A550CBC2</accession>
<dbReference type="SUPFAM" id="SSF55729">
    <property type="entry name" value="Acyl-CoA N-acyltransferases (Nat)"/>
    <property type="match status" value="1"/>
</dbReference>
<comment type="caution">
    <text evidence="2">The sequence shown here is derived from an EMBL/GenBank/DDBJ whole genome shotgun (WGS) entry which is preliminary data.</text>
</comment>
<evidence type="ECO:0000313" key="2">
    <source>
        <dbReference type="EMBL" id="TRM62110.1"/>
    </source>
</evidence>
<gene>
    <name evidence="2" type="ORF">BD626DRAFT_499934</name>
</gene>